<accession>A0AAE0AVH2</accession>
<reference evidence="2" key="1">
    <citation type="journal article" date="2023" name="Plant J.">
        <title>Genome sequences and population genomics provide insights into the demographic history, inbreeding, and mutation load of two 'living fossil' tree species of Dipteronia.</title>
        <authorList>
            <person name="Feng Y."/>
            <person name="Comes H.P."/>
            <person name="Chen J."/>
            <person name="Zhu S."/>
            <person name="Lu R."/>
            <person name="Zhang X."/>
            <person name="Li P."/>
            <person name="Qiu J."/>
            <person name="Olsen K.M."/>
            <person name="Qiu Y."/>
        </authorList>
    </citation>
    <scope>NUCLEOTIDE SEQUENCE</scope>
    <source>
        <strain evidence="2">NBL</strain>
    </source>
</reference>
<organism evidence="2 3">
    <name type="scientific">Dipteronia sinensis</name>
    <dbReference type="NCBI Taxonomy" id="43782"/>
    <lineage>
        <taxon>Eukaryota</taxon>
        <taxon>Viridiplantae</taxon>
        <taxon>Streptophyta</taxon>
        <taxon>Embryophyta</taxon>
        <taxon>Tracheophyta</taxon>
        <taxon>Spermatophyta</taxon>
        <taxon>Magnoliopsida</taxon>
        <taxon>eudicotyledons</taxon>
        <taxon>Gunneridae</taxon>
        <taxon>Pentapetalae</taxon>
        <taxon>rosids</taxon>
        <taxon>malvids</taxon>
        <taxon>Sapindales</taxon>
        <taxon>Sapindaceae</taxon>
        <taxon>Hippocastanoideae</taxon>
        <taxon>Acereae</taxon>
        <taxon>Dipteronia</taxon>
    </lineage>
</organism>
<dbReference type="Pfam" id="PF04937">
    <property type="entry name" value="DUF659"/>
    <property type="match status" value="1"/>
</dbReference>
<evidence type="ECO:0000313" key="2">
    <source>
        <dbReference type="EMBL" id="KAK3225071.1"/>
    </source>
</evidence>
<keyword evidence="3" id="KW-1185">Reference proteome</keyword>
<dbReference type="InterPro" id="IPR012337">
    <property type="entry name" value="RNaseH-like_sf"/>
</dbReference>
<comment type="caution">
    <text evidence="2">The sequence shown here is derived from an EMBL/GenBank/DDBJ whole genome shotgun (WGS) entry which is preliminary data.</text>
</comment>
<dbReference type="Proteomes" id="UP001281410">
    <property type="component" value="Unassembled WGS sequence"/>
</dbReference>
<dbReference type="EMBL" id="JANJYJ010000002">
    <property type="protein sequence ID" value="KAK3225071.1"/>
    <property type="molecule type" value="Genomic_DNA"/>
</dbReference>
<dbReference type="AlphaFoldDB" id="A0AAE0AVH2"/>
<evidence type="ECO:0000259" key="1">
    <source>
        <dbReference type="Pfam" id="PF04937"/>
    </source>
</evidence>
<dbReference type="PANTHER" id="PTHR32166">
    <property type="entry name" value="OSJNBA0013A04.12 PROTEIN"/>
    <property type="match status" value="1"/>
</dbReference>
<protein>
    <recommendedName>
        <fullName evidence="1">DUF659 domain-containing protein</fullName>
    </recommendedName>
</protein>
<dbReference type="SUPFAM" id="SSF53098">
    <property type="entry name" value="Ribonuclease H-like"/>
    <property type="match status" value="1"/>
</dbReference>
<name>A0AAE0AVH2_9ROSI</name>
<dbReference type="InterPro" id="IPR007021">
    <property type="entry name" value="DUF659"/>
</dbReference>
<gene>
    <name evidence="2" type="ORF">Dsin_004933</name>
</gene>
<sequence>MGPFFLKSIDASDRVKDAEYLFMLLDGVVEEIGEKLIMQVVTDNASAYKAARKMLMEKRKHLYWTPCAAHCLDLMLEKLGELTQQKNALQKAKKVSNFIYNHGWVLELMRKFAKRDIVRPAATRFATAYLTLESLSGVKEALQRMFVSRQWNSCRWANKSDGKEVK</sequence>
<evidence type="ECO:0000313" key="3">
    <source>
        <dbReference type="Proteomes" id="UP001281410"/>
    </source>
</evidence>
<dbReference type="PANTHER" id="PTHR32166:SF74">
    <property type="entry name" value="OS05G0256350 PROTEIN"/>
    <property type="match status" value="1"/>
</dbReference>
<feature type="domain" description="DUF659" evidence="1">
    <location>
        <begin position="2"/>
        <end position="95"/>
    </location>
</feature>
<proteinExistence type="predicted"/>